<dbReference type="Proteomes" id="UP000319576">
    <property type="component" value="Chromosome"/>
</dbReference>
<evidence type="ECO:0000313" key="1">
    <source>
        <dbReference type="EMBL" id="QDU24040.1"/>
    </source>
</evidence>
<reference evidence="1 2" key="1">
    <citation type="submission" date="2019-02" db="EMBL/GenBank/DDBJ databases">
        <title>Deep-cultivation of Planctomycetes and their phenomic and genomic characterization uncovers novel biology.</title>
        <authorList>
            <person name="Wiegand S."/>
            <person name="Jogler M."/>
            <person name="Boedeker C."/>
            <person name="Pinto D."/>
            <person name="Vollmers J."/>
            <person name="Rivas-Marin E."/>
            <person name="Kohn T."/>
            <person name="Peeters S.H."/>
            <person name="Heuer A."/>
            <person name="Rast P."/>
            <person name="Oberbeckmann S."/>
            <person name="Bunk B."/>
            <person name="Jeske O."/>
            <person name="Meyerdierks A."/>
            <person name="Storesund J.E."/>
            <person name="Kallscheuer N."/>
            <person name="Luecker S."/>
            <person name="Lage O.M."/>
            <person name="Pohl T."/>
            <person name="Merkel B.J."/>
            <person name="Hornburger P."/>
            <person name="Mueller R.-W."/>
            <person name="Bruemmer F."/>
            <person name="Labrenz M."/>
            <person name="Spormann A.M."/>
            <person name="Op den Camp H."/>
            <person name="Overmann J."/>
            <person name="Amann R."/>
            <person name="Jetten M.S.M."/>
            <person name="Mascher T."/>
            <person name="Medema M.H."/>
            <person name="Devos D.P."/>
            <person name="Kaster A.-K."/>
            <person name="Ovreas L."/>
            <person name="Rohde M."/>
            <person name="Galperin M.Y."/>
            <person name="Jogler C."/>
        </authorList>
    </citation>
    <scope>NUCLEOTIDE SEQUENCE [LARGE SCALE GENOMIC DNA]</scope>
    <source>
        <strain evidence="1 2">ETA_A1</strain>
    </source>
</reference>
<evidence type="ECO:0000313" key="2">
    <source>
        <dbReference type="Proteomes" id="UP000319576"/>
    </source>
</evidence>
<dbReference type="AlphaFoldDB" id="A0A517Y2N0"/>
<proteinExistence type="predicted"/>
<name>A0A517Y2N0_9BACT</name>
<sequence>MAKKKARTAGEVGATTPRQFRLGDDTLADLDAIAAHYTAERRKKQSRADAIRIAAAMLADKIRKREGGAQ</sequence>
<keyword evidence="2" id="KW-1185">Reference proteome</keyword>
<protein>
    <submittedName>
        <fullName evidence="1">Uncharacterized protein</fullName>
    </submittedName>
</protein>
<accession>A0A517Y2N0</accession>
<organism evidence="1 2">
    <name type="scientific">Urbifossiella limnaea</name>
    <dbReference type="NCBI Taxonomy" id="2528023"/>
    <lineage>
        <taxon>Bacteria</taxon>
        <taxon>Pseudomonadati</taxon>
        <taxon>Planctomycetota</taxon>
        <taxon>Planctomycetia</taxon>
        <taxon>Gemmatales</taxon>
        <taxon>Gemmataceae</taxon>
        <taxon>Urbifossiella</taxon>
    </lineage>
</organism>
<dbReference type="EMBL" id="CP036273">
    <property type="protein sequence ID" value="QDU24040.1"/>
    <property type="molecule type" value="Genomic_DNA"/>
</dbReference>
<dbReference type="RefSeq" id="WP_202920511.1">
    <property type="nucleotide sequence ID" value="NZ_CP036273.1"/>
</dbReference>
<dbReference type="KEGG" id="uli:ETAA1_60510"/>
<gene>
    <name evidence="1" type="ORF">ETAA1_60510</name>
</gene>